<accession>A0ABW1ZKZ2</accession>
<dbReference type="Proteomes" id="UP001596317">
    <property type="component" value="Unassembled WGS sequence"/>
</dbReference>
<name>A0ABW1ZKZ2_9DEIO</name>
<dbReference type="RefSeq" id="WP_380056210.1">
    <property type="nucleotide sequence ID" value="NZ_JBHSWB010000001.1"/>
</dbReference>
<dbReference type="EMBL" id="JBHSWB010000001">
    <property type="protein sequence ID" value="MFC6660942.1"/>
    <property type="molecule type" value="Genomic_DNA"/>
</dbReference>
<evidence type="ECO:0008006" key="3">
    <source>
        <dbReference type="Google" id="ProtNLM"/>
    </source>
</evidence>
<keyword evidence="2" id="KW-1185">Reference proteome</keyword>
<sequence>MTAERPGHHPWATALLARSVQGSVRGNLGGVWVRGPVPTGGAVLAPNHHSWWDGYVLWAVAGWAGADFSVLMNPGQLARFPFLRRLGALRADEVRAGVRRARGAGWSCSPKAPCTRRARCRRRPPAQAGPRGRQGCRWCQWPCA</sequence>
<comment type="caution">
    <text evidence="1">The sequence shown here is derived from an EMBL/GenBank/DDBJ whole genome shotgun (WGS) entry which is preliminary data.</text>
</comment>
<reference evidence="2" key="1">
    <citation type="journal article" date="2019" name="Int. J. Syst. Evol. Microbiol.">
        <title>The Global Catalogue of Microorganisms (GCM) 10K type strain sequencing project: providing services to taxonomists for standard genome sequencing and annotation.</title>
        <authorList>
            <consortium name="The Broad Institute Genomics Platform"/>
            <consortium name="The Broad Institute Genome Sequencing Center for Infectious Disease"/>
            <person name="Wu L."/>
            <person name="Ma J."/>
        </authorList>
    </citation>
    <scope>NUCLEOTIDE SEQUENCE [LARGE SCALE GENOMIC DNA]</scope>
    <source>
        <strain evidence="2">CCUG 63830</strain>
    </source>
</reference>
<evidence type="ECO:0000313" key="1">
    <source>
        <dbReference type="EMBL" id="MFC6660942.1"/>
    </source>
</evidence>
<protein>
    <recommendedName>
        <fullName evidence="3">Phospholipid/glycerol acyltransferase domain-containing protein</fullName>
    </recommendedName>
</protein>
<evidence type="ECO:0000313" key="2">
    <source>
        <dbReference type="Proteomes" id="UP001596317"/>
    </source>
</evidence>
<proteinExistence type="predicted"/>
<gene>
    <name evidence="1" type="ORF">ACFP90_11705</name>
</gene>
<organism evidence="1 2">
    <name type="scientific">Deinococcus multiflagellatus</name>
    <dbReference type="NCBI Taxonomy" id="1656887"/>
    <lineage>
        <taxon>Bacteria</taxon>
        <taxon>Thermotogati</taxon>
        <taxon>Deinococcota</taxon>
        <taxon>Deinococci</taxon>
        <taxon>Deinococcales</taxon>
        <taxon>Deinococcaceae</taxon>
        <taxon>Deinococcus</taxon>
    </lineage>
</organism>